<comment type="caution">
    <text evidence="2">The sequence shown here is derived from an EMBL/GenBank/DDBJ whole genome shotgun (WGS) entry which is preliminary data.</text>
</comment>
<dbReference type="Proteomes" id="UP001596972">
    <property type="component" value="Unassembled WGS sequence"/>
</dbReference>
<proteinExistence type="predicted"/>
<evidence type="ECO:0000313" key="2">
    <source>
        <dbReference type="EMBL" id="MFD0904485.1"/>
    </source>
</evidence>
<protein>
    <submittedName>
        <fullName evidence="2">Uncharacterized protein</fullName>
    </submittedName>
</protein>
<evidence type="ECO:0000256" key="1">
    <source>
        <dbReference type="SAM" id="MobiDB-lite"/>
    </source>
</evidence>
<accession>A0ABW3EY05</accession>
<sequence length="85" mass="9462">MADYRIHFVDGRHEELSADRCRYSGSRYVFERESNSGWRTVHVVIAADIVQLQDGVTADADVVRGTRGDGHRTGAGGPTTSRARW</sequence>
<dbReference type="RefSeq" id="WP_378304393.1">
    <property type="nucleotide sequence ID" value="NZ_JBHTJA010000087.1"/>
</dbReference>
<name>A0ABW3EY05_9ACTN</name>
<dbReference type="EMBL" id="JBHTJA010000087">
    <property type="protein sequence ID" value="MFD0904485.1"/>
    <property type="molecule type" value="Genomic_DNA"/>
</dbReference>
<organism evidence="2 3">
    <name type="scientific">Actinomadura sediminis</name>
    <dbReference type="NCBI Taxonomy" id="1038904"/>
    <lineage>
        <taxon>Bacteria</taxon>
        <taxon>Bacillati</taxon>
        <taxon>Actinomycetota</taxon>
        <taxon>Actinomycetes</taxon>
        <taxon>Streptosporangiales</taxon>
        <taxon>Thermomonosporaceae</taxon>
        <taxon>Actinomadura</taxon>
    </lineage>
</organism>
<feature type="compositionally biased region" description="Basic and acidic residues" evidence="1">
    <location>
        <begin position="63"/>
        <end position="72"/>
    </location>
</feature>
<feature type="region of interest" description="Disordered" evidence="1">
    <location>
        <begin position="63"/>
        <end position="85"/>
    </location>
</feature>
<evidence type="ECO:0000313" key="3">
    <source>
        <dbReference type="Proteomes" id="UP001596972"/>
    </source>
</evidence>
<gene>
    <name evidence="2" type="ORF">ACFQ11_29165</name>
</gene>
<keyword evidence="3" id="KW-1185">Reference proteome</keyword>
<reference evidence="3" key="1">
    <citation type="journal article" date="2019" name="Int. J. Syst. Evol. Microbiol.">
        <title>The Global Catalogue of Microorganisms (GCM) 10K type strain sequencing project: providing services to taxonomists for standard genome sequencing and annotation.</title>
        <authorList>
            <consortium name="The Broad Institute Genomics Platform"/>
            <consortium name="The Broad Institute Genome Sequencing Center for Infectious Disease"/>
            <person name="Wu L."/>
            <person name="Ma J."/>
        </authorList>
    </citation>
    <scope>NUCLEOTIDE SEQUENCE [LARGE SCALE GENOMIC DNA]</scope>
    <source>
        <strain evidence="3">JCM 31202</strain>
    </source>
</reference>